<accession>A0A132PV05</accession>
<evidence type="ECO:0000256" key="1">
    <source>
        <dbReference type="ARBA" id="ARBA00004713"/>
    </source>
</evidence>
<evidence type="ECO:0000256" key="2">
    <source>
        <dbReference type="ARBA" id="ARBA00022679"/>
    </source>
</evidence>
<dbReference type="PANTHER" id="PTHR43793">
    <property type="entry name" value="FAD SYNTHASE"/>
    <property type="match status" value="1"/>
</dbReference>
<keyword evidence="10" id="KW-1185">Reference proteome</keyword>
<feature type="domain" description="Carbohydrate kinase PfkB" evidence="7">
    <location>
        <begin position="18"/>
        <end position="298"/>
    </location>
</feature>
<dbReference type="EMBL" id="LGTW01000001">
    <property type="protein sequence ID" value="KWX26145.1"/>
    <property type="molecule type" value="Genomic_DNA"/>
</dbReference>
<sequence length="467" mass="48397">MPCRTVAACWEPAVGRPVVIVGDCMLDVDIEGSATRLSPEAPVPVVDAERVWQRPGGAGLAAVLAARGEDDVVLVTAIADDADGRRLADLLASAGVTVVALPMTGTTVCKTRIRAVGQSMLRLDHGDGTVSDGQLPDRAAQVLADARAVCVADYGRGVAAHRGLRRLLERAAERVPLVWDPHPRGAAPVPGCHLVTPNQDEAQGRSAESLRRDWQARAVCVTLSSRGAVLATDADGSVHVPVPAAAAAGSGRSDTCGAGDRFAVAATLALADGHDAEAAVAAAVEAASRFVATGGAVGVSSPTDFGAHSGAMTEPAAIVGDVVEVRDRLRRRSGRLVATGGCFDLLHTGHVRLLHQARQLGDALVVLLNSDSSVRALKGPTRPVMAAADRARVLCALACVDAVVIFDESSPEHQLERLRPDVWVKGGDYTEADLPEAQVVRRHGGEVVLLPTVAGYSSTNLIAAMRS</sequence>
<dbReference type="InterPro" id="IPR014729">
    <property type="entry name" value="Rossmann-like_a/b/a_fold"/>
</dbReference>
<keyword evidence="5" id="KW-0511">Multifunctional enzyme</keyword>
<evidence type="ECO:0000256" key="6">
    <source>
        <dbReference type="ARBA" id="ARBA00023277"/>
    </source>
</evidence>
<dbReference type="InterPro" id="IPR002173">
    <property type="entry name" value="Carboh/pur_kinase_PfkB_CS"/>
</dbReference>
<dbReference type="GO" id="GO:0016779">
    <property type="term" value="F:nucleotidyltransferase activity"/>
    <property type="evidence" value="ECO:0007669"/>
    <property type="project" value="UniProtKB-KW"/>
</dbReference>
<dbReference type="InterPro" id="IPR029056">
    <property type="entry name" value="Ribokinase-like"/>
</dbReference>
<keyword evidence="3" id="KW-0548">Nucleotidyltransferase</keyword>
<dbReference type="STRING" id="59750.AWC31_35375"/>
<evidence type="ECO:0000313" key="9">
    <source>
        <dbReference type="EMBL" id="KWX26145.1"/>
    </source>
</evidence>
<evidence type="ECO:0000313" key="10">
    <source>
        <dbReference type="Proteomes" id="UP000070612"/>
    </source>
</evidence>
<keyword evidence="6" id="KW-0119">Carbohydrate metabolism</keyword>
<keyword evidence="2 9" id="KW-0808">Transferase</keyword>
<dbReference type="InterPro" id="IPR004821">
    <property type="entry name" value="Cyt_trans-like"/>
</dbReference>
<gene>
    <name evidence="9" type="ORF">AFM11_02600</name>
</gene>
<dbReference type="PATRIC" id="fig|59750.3.peg.533"/>
<dbReference type="Proteomes" id="UP000070612">
    <property type="component" value="Unassembled WGS sequence"/>
</dbReference>
<dbReference type="InterPro" id="IPR011611">
    <property type="entry name" value="PfkB_dom"/>
</dbReference>
<comment type="caution">
    <text evidence="9">The sequence shown here is derived from an EMBL/GenBank/DDBJ whole genome shotgun (WGS) entry which is preliminary data.</text>
</comment>
<evidence type="ECO:0000256" key="5">
    <source>
        <dbReference type="ARBA" id="ARBA00023268"/>
    </source>
</evidence>
<evidence type="ECO:0000256" key="3">
    <source>
        <dbReference type="ARBA" id="ARBA00022695"/>
    </source>
</evidence>
<dbReference type="GO" id="GO:0009244">
    <property type="term" value="P:lipopolysaccharide core region biosynthetic process"/>
    <property type="evidence" value="ECO:0007669"/>
    <property type="project" value="UniProtKB-UniPathway"/>
</dbReference>
<proteinExistence type="predicted"/>
<dbReference type="SUPFAM" id="SSF52374">
    <property type="entry name" value="Nucleotidylyl transferase"/>
    <property type="match status" value="1"/>
</dbReference>
<feature type="domain" description="Cytidyltransferase-like" evidence="8">
    <location>
        <begin position="339"/>
        <end position="438"/>
    </location>
</feature>
<dbReference type="Pfam" id="PF01467">
    <property type="entry name" value="CTP_transf_like"/>
    <property type="match status" value="1"/>
</dbReference>
<dbReference type="NCBIfam" id="TIGR00125">
    <property type="entry name" value="cyt_tran_rel"/>
    <property type="match status" value="1"/>
</dbReference>
<keyword evidence="4" id="KW-0418">Kinase</keyword>
<protein>
    <submittedName>
        <fullName evidence="9">D-beta-D-heptose 1-phosphate adenosyltransferase</fullName>
    </submittedName>
</protein>
<comment type="pathway">
    <text evidence="1">Bacterial outer membrane biogenesis; LPS core biosynthesis.</text>
</comment>
<dbReference type="UniPathway" id="UPA00958"/>
<evidence type="ECO:0000259" key="7">
    <source>
        <dbReference type="Pfam" id="PF00294"/>
    </source>
</evidence>
<name>A0A132PV05_9MYCO</name>
<dbReference type="Pfam" id="PF00294">
    <property type="entry name" value="PfkB"/>
    <property type="match status" value="1"/>
</dbReference>
<reference evidence="9 10" key="1">
    <citation type="submission" date="2015-07" db="EMBL/GenBank/DDBJ databases">
        <title>A draft genome sequence of Mycobacterium wolinskyi.</title>
        <authorList>
            <person name="de Man T.J."/>
            <person name="Perry K.A."/>
            <person name="Coulliette A.D."/>
            <person name="Jensen B."/>
            <person name="Toney N.C."/>
            <person name="Limbago B.M."/>
            <person name="Noble-Wang J."/>
        </authorList>
    </citation>
    <scope>NUCLEOTIDE SEQUENCE [LARGE SCALE GENOMIC DNA]</scope>
    <source>
        <strain evidence="9 10">CDC_01</strain>
    </source>
</reference>
<dbReference type="InterPro" id="IPR050385">
    <property type="entry name" value="Archaeal_FAD_synthase"/>
</dbReference>
<dbReference type="PANTHER" id="PTHR43793:SF2">
    <property type="entry name" value="BIFUNCTIONAL PROTEIN HLDE"/>
    <property type="match status" value="1"/>
</dbReference>
<dbReference type="PROSITE" id="PS00584">
    <property type="entry name" value="PFKB_KINASES_2"/>
    <property type="match status" value="1"/>
</dbReference>
<organism evidence="9 10">
    <name type="scientific">Mycolicibacterium wolinskyi</name>
    <dbReference type="NCBI Taxonomy" id="59750"/>
    <lineage>
        <taxon>Bacteria</taxon>
        <taxon>Bacillati</taxon>
        <taxon>Actinomycetota</taxon>
        <taxon>Actinomycetes</taxon>
        <taxon>Mycobacteriales</taxon>
        <taxon>Mycobacteriaceae</taxon>
        <taxon>Mycolicibacterium</taxon>
    </lineage>
</organism>
<dbReference type="Gene3D" id="3.40.50.620">
    <property type="entry name" value="HUPs"/>
    <property type="match status" value="1"/>
</dbReference>
<evidence type="ECO:0000259" key="8">
    <source>
        <dbReference type="Pfam" id="PF01467"/>
    </source>
</evidence>
<evidence type="ECO:0000256" key="4">
    <source>
        <dbReference type="ARBA" id="ARBA00022777"/>
    </source>
</evidence>
<dbReference type="SUPFAM" id="SSF53613">
    <property type="entry name" value="Ribokinase-like"/>
    <property type="match status" value="1"/>
</dbReference>
<dbReference type="AlphaFoldDB" id="A0A132PV05"/>
<dbReference type="GO" id="GO:0016301">
    <property type="term" value="F:kinase activity"/>
    <property type="evidence" value="ECO:0007669"/>
    <property type="project" value="UniProtKB-KW"/>
</dbReference>
<dbReference type="Gene3D" id="3.40.1190.20">
    <property type="match status" value="1"/>
</dbReference>